<keyword evidence="4" id="KW-1185">Reference proteome</keyword>
<dbReference type="PANTHER" id="PTHR37544">
    <property type="entry name" value="SPRAY-RELATED"/>
    <property type="match status" value="1"/>
</dbReference>
<dbReference type="Pfam" id="PF11915">
    <property type="entry name" value="DUF3433"/>
    <property type="match status" value="2"/>
</dbReference>
<feature type="compositionally biased region" description="Polar residues" evidence="1">
    <location>
        <begin position="16"/>
        <end position="37"/>
    </location>
</feature>
<evidence type="ECO:0008006" key="5">
    <source>
        <dbReference type="Google" id="ProtNLM"/>
    </source>
</evidence>
<organism evidence="3 4">
    <name type="scientific">Aspergillus cavernicola</name>
    <dbReference type="NCBI Taxonomy" id="176166"/>
    <lineage>
        <taxon>Eukaryota</taxon>
        <taxon>Fungi</taxon>
        <taxon>Dikarya</taxon>
        <taxon>Ascomycota</taxon>
        <taxon>Pezizomycotina</taxon>
        <taxon>Eurotiomycetes</taxon>
        <taxon>Eurotiomycetidae</taxon>
        <taxon>Eurotiales</taxon>
        <taxon>Aspergillaceae</taxon>
        <taxon>Aspergillus</taxon>
        <taxon>Aspergillus subgen. Nidulantes</taxon>
    </lineage>
</organism>
<feature type="transmembrane region" description="Helical" evidence="2">
    <location>
        <begin position="603"/>
        <end position="628"/>
    </location>
</feature>
<feature type="transmembrane region" description="Helical" evidence="2">
    <location>
        <begin position="558"/>
        <end position="582"/>
    </location>
</feature>
<evidence type="ECO:0000313" key="3">
    <source>
        <dbReference type="EMBL" id="KAL2831102.1"/>
    </source>
</evidence>
<keyword evidence="2" id="KW-1133">Transmembrane helix</keyword>
<dbReference type="EMBL" id="JBFXLS010000010">
    <property type="protein sequence ID" value="KAL2831102.1"/>
    <property type="molecule type" value="Genomic_DNA"/>
</dbReference>
<accession>A0ABR4IW89</accession>
<feature type="compositionally biased region" description="Polar residues" evidence="1">
    <location>
        <begin position="114"/>
        <end position="126"/>
    </location>
</feature>
<evidence type="ECO:0000313" key="4">
    <source>
        <dbReference type="Proteomes" id="UP001610335"/>
    </source>
</evidence>
<feature type="transmembrane region" description="Helical" evidence="2">
    <location>
        <begin position="674"/>
        <end position="699"/>
    </location>
</feature>
<feature type="region of interest" description="Disordered" evidence="1">
    <location>
        <begin position="114"/>
        <end position="140"/>
    </location>
</feature>
<proteinExistence type="predicted"/>
<feature type="transmembrane region" description="Helical" evidence="2">
    <location>
        <begin position="294"/>
        <end position="319"/>
    </location>
</feature>
<feature type="transmembrane region" description="Helical" evidence="2">
    <location>
        <begin position="711"/>
        <end position="731"/>
    </location>
</feature>
<feature type="compositionally biased region" description="Low complexity" evidence="1">
    <location>
        <begin position="38"/>
        <end position="64"/>
    </location>
</feature>
<name>A0ABR4IW89_9EURO</name>
<evidence type="ECO:0000256" key="1">
    <source>
        <dbReference type="SAM" id="MobiDB-lite"/>
    </source>
</evidence>
<feature type="transmembrane region" description="Helical" evidence="2">
    <location>
        <begin position="254"/>
        <end position="273"/>
    </location>
</feature>
<feature type="transmembrane region" description="Helical" evidence="2">
    <location>
        <begin position="362"/>
        <end position="385"/>
    </location>
</feature>
<feature type="region of interest" description="Disordered" evidence="1">
    <location>
        <begin position="170"/>
        <end position="194"/>
    </location>
</feature>
<protein>
    <recommendedName>
        <fullName evidence="5">Phosphoribosylaminoimidazole-succinocarboxamide synthase</fullName>
    </recommendedName>
</protein>
<dbReference type="PANTHER" id="PTHR37544:SF1">
    <property type="entry name" value="PHOSPHORIBOSYLAMINOIMIDAZOLE-SUCCINOCARBOXAMIDE SYNTHASE"/>
    <property type="match status" value="1"/>
</dbReference>
<comment type="caution">
    <text evidence="3">The sequence shown here is derived from an EMBL/GenBank/DDBJ whole genome shotgun (WGS) entry which is preliminary data.</text>
</comment>
<keyword evidence="2" id="KW-0812">Transmembrane</keyword>
<gene>
    <name evidence="3" type="ORF">BDW59DRAFT_6890</name>
</gene>
<dbReference type="InterPro" id="IPR021840">
    <property type="entry name" value="DUF3433"/>
</dbReference>
<feature type="transmembrane region" description="Helical" evidence="2">
    <location>
        <begin position="406"/>
        <end position="429"/>
    </location>
</feature>
<keyword evidence="2" id="KW-0472">Membrane</keyword>
<reference evidence="3 4" key="1">
    <citation type="submission" date="2024-07" db="EMBL/GenBank/DDBJ databases">
        <title>Section-level genome sequencing and comparative genomics of Aspergillus sections Usti and Cavernicolus.</title>
        <authorList>
            <consortium name="Lawrence Berkeley National Laboratory"/>
            <person name="Nybo J.L."/>
            <person name="Vesth T.C."/>
            <person name="Theobald S."/>
            <person name="Frisvad J.C."/>
            <person name="Larsen T.O."/>
            <person name="Kjaerboelling I."/>
            <person name="Rothschild-Mancinelli K."/>
            <person name="Lyhne E.K."/>
            <person name="Kogle M.E."/>
            <person name="Barry K."/>
            <person name="Clum A."/>
            <person name="Na H."/>
            <person name="Ledsgaard L."/>
            <person name="Lin J."/>
            <person name="Lipzen A."/>
            <person name="Kuo A."/>
            <person name="Riley R."/>
            <person name="Mondo S."/>
            <person name="LaButti K."/>
            <person name="Haridas S."/>
            <person name="Pangalinan J."/>
            <person name="Salamov A.A."/>
            <person name="Simmons B.A."/>
            <person name="Magnuson J.K."/>
            <person name="Chen J."/>
            <person name="Drula E."/>
            <person name="Henrissat B."/>
            <person name="Wiebenga A."/>
            <person name="Lubbers R.J."/>
            <person name="Gomes A.C."/>
            <person name="Makela M.R."/>
            <person name="Stajich J."/>
            <person name="Grigoriev I.V."/>
            <person name="Mortensen U.H."/>
            <person name="De vries R.P."/>
            <person name="Baker S.E."/>
            <person name="Andersen M.R."/>
        </authorList>
    </citation>
    <scope>NUCLEOTIDE SEQUENCE [LARGE SCALE GENOMIC DNA]</scope>
    <source>
        <strain evidence="3 4">CBS 600.67</strain>
    </source>
</reference>
<sequence length="824" mass="91774">MHSSANPTAMLAPSAGNVSLRTVSSSRPQLFRTESQRSAAASDDYYSFSSRTSATRSASGASRATMVRYATPNSHPMSRNSSPTVSRTLLAPPAAILRTEQNPDIPAEQRETFVTQIDSTTQSTENRGGRLSYSDGAGGEVIRDSYAGRESTPGMDDSPYILFAINQLTREGEDEDPRRSSESASESTPTGRLLWDDSLGHFVRAVTPPTQRTPPRERSPQNSVDPEAFVAVEAPEGSLIFPPLDFVPVVLRPWALAVVISCVLLMITGISFSNTWSQNHDGIWGYDGRSGSRYFVVQFLPQILGILISILTIFVQAAVYRVMPFVILASERSFQKVLQELRILPRNFLLPDLSHFIHGETLVGISLFTIWLSNLIAVPLLSCFYQVQWFVIDGEGGWRWATVRAVGWVLVAVYGLLAIGLILLMLRFFRTWSGLMWDPVCLGDLITVIQRSNVLPDFDYTETATDVSKLLNPRVLRLGYWQLSQGRHPEVFYGIGEVGRTVGNPSLHLVAKNRREQLSKVAFDAEKNGNAGKEYSEDLYSPSVRYRWAPWFLRKTSVIVWTAIICALFIAFVIVSFVHNAVEDGFSPRLPTRPSANAFSSSNFLYSFIPALIGNFLFLAWQHIDFYFRALQPYVMLSSPEGTSAEQSLLLAYPSLFPFQVTITAALNKHYKVAWISLISIVSGAIPILAGGVFIALTYPVDEIKVTPLMPAFYALVAFCAVYMVSFLSIWPGRYRYLPHDISTLAHQISFLYQSPLLSDKLLREPRSKTDLVTRLVIAPPGVNEYPKYGFGIYVGRDGREHLGIDRYSRPGRADMLITTGSMR</sequence>
<evidence type="ECO:0000256" key="2">
    <source>
        <dbReference type="SAM" id="Phobius"/>
    </source>
</evidence>
<dbReference type="Proteomes" id="UP001610335">
    <property type="component" value="Unassembled WGS sequence"/>
</dbReference>
<feature type="region of interest" description="Disordered" evidence="1">
    <location>
        <begin position="1"/>
        <end position="64"/>
    </location>
</feature>